<dbReference type="GO" id="GO:0016651">
    <property type="term" value="F:oxidoreductase activity, acting on NAD(P)H"/>
    <property type="evidence" value="ECO:0007669"/>
    <property type="project" value="InterPro"/>
</dbReference>
<dbReference type="Proteomes" id="UP000076586">
    <property type="component" value="Unassembled WGS sequence"/>
</dbReference>
<reference evidence="5" key="2">
    <citation type="journal article" date="2017" name="Genome Announc.">
        <title>Draft genome sequence of Paludibacter jiangxiensis NM7(T), a propionate-producing fermentative bacterium.</title>
        <authorList>
            <person name="Qiu Y.-L."/>
            <person name="Tourlousse D.M."/>
            <person name="Matsuura N."/>
            <person name="Ohashi A."/>
            <person name="Sekiguchi Y."/>
        </authorList>
    </citation>
    <scope>NUCLEOTIDE SEQUENCE [LARGE SCALE GENOMIC DNA]</scope>
    <source>
        <strain evidence="5">NM7</strain>
    </source>
</reference>
<gene>
    <name evidence="4" type="ORF">PJIAN_3310</name>
</gene>
<keyword evidence="2" id="KW-0813">Transport</keyword>
<evidence type="ECO:0000313" key="4">
    <source>
        <dbReference type="EMBL" id="GAT62998.1"/>
    </source>
</evidence>
<comment type="caution">
    <text evidence="4">The sequence shown here is derived from an EMBL/GenBank/DDBJ whole genome shotgun (WGS) entry which is preliminary data.</text>
</comment>
<dbReference type="NCBIfam" id="TIGR01961">
    <property type="entry name" value="NuoC_fam"/>
    <property type="match status" value="1"/>
</dbReference>
<dbReference type="PANTHER" id="PTHR10884">
    <property type="entry name" value="NADH DEHYDROGENASE UBIQUINONE IRON-SULFUR PROTEIN 3"/>
    <property type="match status" value="1"/>
</dbReference>
<dbReference type="EMBL" id="BDCR01000003">
    <property type="protein sequence ID" value="GAT62998.1"/>
    <property type="molecule type" value="Genomic_DNA"/>
</dbReference>
<name>A0A170ZTB4_9BACT</name>
<dbReference type="OrthoDB" id="9803286at2"/>
<sequence>MIKEELKHYLEQTFPNSKVDETFDFPVLFITKEELIPVMKQLRDAPETKFNFLFCETAVDRNPEFEMVYHLSSTYYHHDMMVKVVLEDRENPVIESVYSLWEAADLYEDEIYDLFGIRFANHPNLRRIFLTEEWVGYPLRKDYQDDRIISL</sequence>
<comment type="similarity">
    <text evidence="1">Belongs to the complex I 30 kDa subunit family.</text>
</comment>
<dbReference type="InterPro" id="IPR037232">
    <property type="entry name" value="NADH_quin_OxRdtase_su_C/D-like"/>
</dbReference>
<keyword evidence="5" id="KW-1185">Reference proteome</keyword>
<evidence type="ECO:0000313" key="5">
    <source>
        <dbReference type="Proteomes" id="UP000076586"/>
    </source>
</evidence>
<dbReference type="RefSeq" id="WP_068703791.1">
    <property type="nucleotide sequence ID" value="NZ_BDCR01000003.1"/>
</dbReference>
<reference evidence="5" key="1">
    <citation type="submission" date="2016-04" db="EMBL/GenBank/DDBJ databases">
        <title>Draft genome sequence of Paludibacter jiangxiensis strain NM7.</title>
        <authorList>
            <person name="Qiu Y."/>
            <person name="Matsuura N."/>
            <person name="Ohashi A."/>
            <person name="Tourlousse M.D."/>
            <person name="Sekiguchi Y."/>
        </authorList>
    </citation>
    <scope>NUCLEOTIDE SEQUENCE [LARGE SCALE GENOMIC DNA]</scope>
    <source>
        <strain evidence="5">NM7</strain>
    </source>
</reference>
<protein>
    <submittedName>
        <fullName evidence="4">NADH-quinone oxidoreductase subunit C</fullName>
    </submittedName>
</protein>
<dbReference type="InterPro" id="IPR001268">
    <property type="entry name" value="NADH_UbQ_OxRdtase_30kDa_su"/>
</dbReference>
<dbReference type="GO" id="GO:0008137">
    <property type="term" value="F:NADH dehydrogenase (ubiquinone) activity"/>
    <property type="evidence" value="ECO:0007669"/>
    <property type="project" value="InterPro"/>
</dbReference>
<accession>A0A170ZTB4</accession>
<evidence type="ECO:0000256" key="2">
    <source>
        <dbReference type="ARBA" id="ARBA00022448"/>
    </source>
</evidence>
<evidence type="ECO:0000259" key="3">
    <source>
        <dbReference type="Pfam" id="PF00329"/>
    </source>
</evidence>
<feature type="domain" description="NADH:ubiquinone oxidoreductase 30kDa subunit" evidence="3">
    <location>
        <begin position="30"/>
        <end position="144"/>
    </location>
</feature>
<dbReference type="STRING" id="681398.PJIAN_3310"/>
<evidence type="ECO:0000256" key="1">
    <source>
        <dbReference type="ARBA" id="ARBA00007569"/>
    </source>
</evidence>
<proteinExistence type="inferred from homology"/>
<dbReference type="SUPFAM" id="SSF143243">
    <property type="entry name" value="Nqo5-like"/>
    <property type="match status" value="1"/>
</dbReference>
<organism evidence="4 5">
    <name type="scientific">Paludibacter jiangxiensis</name>
    <dbReference type="NCBI Taxonomy" id="681398"/>
    <lineage>
        <taxon>Bacteria</taxon>
        <taxon>Pseudomonadati</taxon>
        <taxon>Bacteroidota</taxon>
        <taxon>Bacteroidia</taxon>
        <taxon>Bacteroidales</taxon>
        <taxon>Paludibacteraceae</taxon>
        <taxon>Paludibacter</taxon>
    </lineage>
</organism>
<dbReference type="PANTHER" id="PTHR10884:SF14">
    <property type="entry name" value="NADH DEHYDROGENASE [UBIQUINONE] IRON-SULFUR PROTEIN 3, MITOCHONDRIAL"/>
    <property type="match status" value="1"/>
</dbReference>
<dbReference type="Pfam" id="PF00329">
    <property type="entry name" value="Complex1_30kDa"/>
    <property type="match status" value="1"/>
</dbReference>
<dbReference type="InterPro" id="IPR010218">
    <property type="entry name" value="NADH_DH_suC"/>
</dbReference>
<dbReference type="AlphaFoldDB" id="A0A170ZTB4"/>
<dbReference type="Gene3D" id="3.30.460.80">
    <property type="entry name" value="NADH:ubiquinone oxidoreductase, 30kDa subunit"/>
    <property type="match status" value="1"/>
</dbReference>